<dbReference type="SMART" id="SM00260">
    <property type="entry name" value="CheW"/>
    <property type="match status" value="1"/>
</dbReference>
<keyword evidence="17" id="KW-1185">Reference proteome</keyword>
<keyword evidence="5 12" id="KW-0597">Phosphoprotein</keyword>
<dbReference type="Proteomes" id="UP000001660">
    <property type="component" value="Chromosome"/>
</dbReference>
<dbReference type="PANTHER" id="PTHR43395">
    <property type="entry name" value="SENSOR HISTIDINE KINASE CHEA"/>
    <property type="match status" value="1"/>
</dbReference>
<evidence type="ECO:0000256" key="3">
    <source>
        <dbReference type="ARBA" id="ARBA00021495"/>
    </source>
</evidence>
<dbReference type="InterPro" id="IPR036890">
    <property type="entry name" value="HATPase_C_sf"/>
</dbReference>
<dbReference type="EMBL" id="FP929003">
    <property type="protein sequence ID" value="CBK42074.1"/>
    <property type="molecule type" value="Genomic_DNA"/>
</dbReference>
<dbReference type="InterPro" id="IPR036097">
    <property type="entry name" value="HisK_dim/P_sf"/>
</dbReference>
<evidence type="ECO:0000259" key="15">
    <source>
        <dbReference type="PROSITE" id="PS50894"/>
    </source>
</evidence>
<dbReference type="InterPro" id="IPR003594">
    <property type="entry name" value="HATPase_dom"/>
</dbReference>
<dbReference type="KEGG" id="nde:NIDE2361"/>
<dbReference type="eggNOG" id="COG0643">
    <property type="taxonomic scope" value="Bacteria"/>
</dbReference>
<feature type="modified residue" description="Phosphohistidine" evidence="12">
    <location>
        <position position="56"/>
    </location>
</feature>
<dbReference type="EC" id="2.7.13.3" evidence="2"/>
<dbReference type="SUPFAM" id="SSF47226">
    <property type="entry name" value="Histidine-containing phosphotransfer domain, HPT domain"/>
    <property type="match status" value="1"/>
</dbReference>
<feature type="domain" description="HPt" evidence="15">
    <location>
        <begin position="9"/>
        <end position="113"/>
    </location>
</feature>
<gene>
    <name evidence="16" type="primary">cheA</name>
    <name evidence="16" type="ORF">NIDE2361</name>
</gene>
<dbReference type="eggNOG" id="COG2198">
    <property type="taxonomic scope" value="Bacteria"/>
</dbReference>
<dbReference type="InterPro" id="IPR002545">
    <property type="entry name" value="CheW-lke_dom"/>
</dbReference>
<organism evidence="16 17">
    <name type="scientific">Nitrospira defluvii</name>
    <dbReference type="NCBI Taxonomy" id="330214"/>
    <lineage>
        <taxon>Bacteria</taxon>
        <taxon>Pseudomonadati</taxon>
        <taxon>Nitrospirota</taxon>
        <taxon>Nitrospiria</taxon>
        <taxon>Nitrospirales</taxon>
        <taxon>Nitrospiraceae</taxon>
        <taxon>Nitrospira</taxon>
    </lineage>
</organism>
<name>D8PFN7_9BACT</name>
<dbReference type="InterPro" id="IPR051315">
    <property type="entry name" value="Bact_Chemotaxis_CheA"/>
</dbReference>
<comment type="catalytic activity">
    <reaction evidence="1">
        <text>ATP + protein L-histidine = ADP + protein N-phospho-L-histidine.</text>
        <dbReference type="EC" id="2.7.13.3"/>
    </reaction>
</comment>
<sequence length="715" mass="78012">MTDDEAHHMSTDLSHFKDAFFEESQEHLTTIEEGLLQLEQRPGDIDLLNRIFRGAHSIKGNSGMFGFTAVSQFTHKMESVLDQLRSSQMVVTVAITDLLLQSLDCLKTLIDCARTGAAPDEAHVAALGGRLEACQGTPAPGQATAVPAADERSLPPGTHRFTITWAPPRYLFQRGLDPAQFLKELASLGTVTHLALDAGRLPVLMELDPEQCYLGWTLELETGKDLKVIDAVFDFVREDSTLTIVDNPVETHPTAAVSDGAKPLGEILVETGVVSQTQLNQALSQQKKVGEILVEQKVATPEQISEALKKQSECTVPAKKAETPSIRVDTVKIDRLINLVGELVITQSMLSDLGSRFEMSQLPVLLERVAQLERNTREIQERVMGIRMVPIGNAFSRFPRLVRDLSGKAGKKIQLILSGEETELDKTVIESIGDPLTHLVRNSADHGLEPPDERLAAGKPEQGIIRLNAFHEGGSICITVEDDGRGLNRDKILAKGIKQGLIAESDKLSDEQIWMLIFKPGFSTAEKVTDVSGRGVGMDVVKRNIEGLGGTVSIKTVTGKGTTFTLKLPLTLAIIEGMTVRVGQDTYIVPLLSILESIQPKREMLKSIVGKGELVNVRGTYLPLMRLYDVFRLEPELSDPTKAILLILETEGERVAVMVDEILGQQQVVIKSMEQNFRKIEGVAGATILGDGTVGFILDVRGLLNISRNGTAQAA</sequence>
<dbReference type="CDD" id="cd16916">
    <property type="entry name" value="HATPase_CheA-like"/>
    <property type="match status" value="1"/>
</dbReference>
<keyword evidence="7" id="KW-0547">Nucleotide-binding</keyword>
<evidence type="ECO:0000256" key="8">
    <source>
        <dbReference type="ARBA" id="ARBA00022777"/>
    </source>
</evidence>
<dbReference type="InterPro" id="IPR004105">
    <property type="entry name" value="CheA-like_dim"/>
</dbReference>
<dbReference type="PROSITE" id="PS50109">
    <property type="entry name" value="HIS_KIN"/>
    <property type="match status" value="1"/>
</dbReference>
<evidence type="ECO:0000256" key="7">
    <source>
        <dbReference type="ARBA" id="ARBA00022741"/>
    </source>
</evidence>
<dbReference type="Pfam" id="PF02518">
    <property type="entry name" value="HATPase_c"/>
    <property type="match status" value="1"/>
</dbReference>
<dbReference type="Gene3D" id="1.10.287.560">
    <property type="entry name" value="Histidine kinase CheA-like, homodimeric domain"/>
    <property type="match status" value="1"/>
</dbReference>
<evidence type="ECO:0000256" key="1">
    <source>
        <dbReference type="ARBA" id="ARBA00000085"/>
    </source>
</evidence>
<dbReference type="FunFam" id="2.30.30.40:FF:000048">
    <property type="entry name" value="Chemotaxis protein CheA, putative"/>
    <property type="match status" value="1"/>
</dbReference>
<dbReference type="AlphaFoldDB" id="D8PFN7"/>
<proteinExistence type="predicted"/>
<dbReference type="Gene3D" id="2.30.30.40">
    <property type="entry name" value="SH3 Domains"/>
    <property type="match status" value="1"/>
</dbReference>
<dbReference type="SUPFAM" id="SSF55874">
    <property type="entry name" value="ATPase domain of HSP90 chaperone/DNA topoisomerase II/histidine kinase"/>
    <property type="match status" value="1"/>
</dbReference>
<dbReference type="SMART" id="SM01231">
    <property type="entry name" value="H-kinase_dim"/>
    <property type="match status" value="1"/>
</dbReference>
<protein>
    <recommendedName>
        <fullName evidence="3">Chemotaxis protein CheA</fullName>
        <ecNumber evidence="2">2.7.13.3</ecNumber>
    </recommendedName>
</protein>
<dbReference type="CDD" id="cd00731">
    <property type="entry name" value="CheA_reg"/>
    <property type="match status" value="1"/>
</dbReference>
<dbReference type="FunFam" id="3.30.565.10:FF:000016">
    <property type="entry name" value="Chemotaxis protein CheA, putative"/>
    <property type="match status" value="1"/>
</dbReference>
<dbReference type="PRINTS" id="PR00344">
    <property type="entry name" value="BCTRLSENSOR"/>
</dbReference>
<dbReference type="SUPFAM" id="SSF160246">
    <property type="entry name" value="EspE N-terminal domain-like"/>
    <property type="match status" value="1"/>
</dbReference>
<comment type="function">
    <text evidence="11">Involved in the transmission of sensory signals from the chemoreceptors to the flagellar motors. CheA is autophosphorylated; it can transfer its phosphate group to either CheB or CheY.</text>
</comment>
<keyword evidence="6 16" id="KW-0808">Transferase</keyword>
<evidence type="ECO:0000256" key="9">
    <source>
        <dbReference type="ARBA" id="ARBA00022840"/>
    </source>
</evidence>
<dbReference type="Pfam" id="PF01627">
    <property type="entry name" value="Hpt"/>
    <property type="match status" value="1"/>
</dbReference>
<dbReference type="GO" id="GO:0006935">
    <property type="term" value="P:chemotaxis"/>
    <property type="evidence" value="ECO:0007669"/>
    <property type="project" value="UniProtKB-KW"/>
</dbReference>
<dbReference type="InterPro" id="IPR004358">
    <property type="entry name" value="Sig_transdc_His_kin-like_C"/>
</dbReference>
<evidence type="ECO:0000313" key="17">
    <source>
        <dbReference type="Proteomes" id="UP000001660"/>
    </source>
</evidence>
<dbReference type="SUPFAM" id="SSF47384">
    <property type="entry name" value="Homodimeric domain of signal transducing histidine kinase"/>
    <property type="match status" value="1"/>
</dbReference>
<dbReference type="Pfam" id="PF02895">
    <property type="entry name" value="H-kinase_dim"/>
    <property type="match status" value="1"/>
</dbReference>
<dbReference type="InterPro" id="IPR008207">
    <property type="entry name" value="Sig_transdc_His_kin_Hpt_dom"/>
</dbReference>
<dbReference type="InterPro" id="IPR037006">
    <property type="entry name" value="CheA-like_homodim_sf"/>
</dbReference>
<dbReference type="Pfam" id="PF01584">
    <property type="entry name" value="CheW"/>
    <property type="match status" value="1"/>
</dbReference>
<evidence type="ECO:0000256" key="5">
    <source>
        <dbReference type="ARBA" id="ARBA00022553"/>
    </source>
</evidence>
<evidence type="ECO:0000256" key="11">
    <source>
        <dbReference type="ARBA" id="ARBA00035100"/>
    </source>
</evidence>
<evidence type="ECO:0000313" key="16">
    <source>
        <dbReference type="EMBL" id="CBK42074.1"/>
    </source>
</evidence>
<keyword evidence="9" id="KW-0067">ATP-binding</keyword>
<dbReference type="PROSITE" id="PS50894">
    <property type="entry name" value="HPT"/>
    <property type="match status" value="1"/>
</dbReference>
<dbReference type="SUPFAM" id="SSF50341">
    <property type="entry name" value="CheW-like"/>
    <property type="match status" value="1"/>
</dbReference>
<dbReference type="InterPro" id="IPR037257">
    <property type="entry name" value="T2SS_E_N_sf"/>
</dbReference>
<dbReference type="STRING" id="330214.NIDE2361"/>
<dbReference type="SMART" id="SM00387">
    <property type="entry name" value="HATPase_c"/>
    <property type="match status" value="1"/>
</dbReference>
<dbReference type="InterPro" id="IPR036641">
    <property type="entry name" value="HPT_dom_sf"/>
</dbReference>
<keyword evidence="10" id="KW-0902">Two-component regulatory system</keyword>
<evidence type="ECO:0000259" key="13">
    <source>
        <dbReference type="PROSITE" id="PS50109"/>
    </source>
</evidence>
<dbReference type="Gene3D" id="3.30.565.10">
    <property type="entry name" value="Histidine kinase-like ATPase, C-terminal domain"/>
    <property type="match status" value="1"/>
</dbReference>
<dbReference type="PANTHER" id="PTHR43395:SF10">
    <property type="entry name" value="CHEMOTAXIS PROTEIN CHEA"/>
    <property type="match status" value="1"/>
</dbReference>
<reference evidence="16 17" key="1">
    <citation type="journal article" date="2010" name="Proc. Natl. Acad. Sci. U.S.A.">
        <title>A Nitrospira metagenome illuminates the physiology and evolution of globally important nitrite-oxidizing bacteria.</title>
        <authorList>
            <person name="Lucker S."/>
            <person name="Wagner M."/>
            <person name="Maixner F."/>
            <person name="Pelletier E."/>
            <person name="Koch H."/>
            <person name="Vacherie B."/>
            <person name="Rattei T."/>
            <person name="Sinninghe Damste J."/>
            <person name="Spieck E."/>
            <person name="Le Paslier D."/>
            <person name="Daims H."/>
        </authorList>
    </citation>
    <scope>NUCLEOTIDE SEQUENCE [LARGE SCALE GENOMIC DNA]</scope>
</reference>
<dbReference type="GO" id="GO:0000155">
    <property type="term" value="F:phosphorelay sensor kinase activity"/>
    <property type="evidence" value="ECO:0007669"/>
    <property type="project" value="InterPro"/>
</dbReference>
<dbReference type="InterPro" id="IPR036061">
    <property type="entry name" value="CheW-like_dom_sf"/>
</dbReference>
<dbReference type="SMART" id="SM00073">
    <property type="entry name" value="HPT"/>
    <property type="match status" value="1"/>
</dbReference>
<dbReference type="HOGENOM" id="CLU_000650_3_6_0"/>
<keyword evidence="4" id="KW-0145">Chemotaxis</keyword>
<evidence type="ECO:0000256" key="12">
    <source>
        <dbReference type="PROSITE-ProRule" id="PRU00110"/>
    </source>
</evidence>
<dbReference type="InterPro" id="IPR005467">
    <property type="entry name" value="His_kinase_dom"/>
</dbReference>
<dbReference type="PROSITE" id="PS50851">
    <property type="entry name" value="CHEW"/>
    <property type="match status" value="1"/>
</dbReference>
<keyword evidence="8 16" id="KW-0418">Kinase</keyword>
<feature type="domain" description="CheW-like" evidence="14">
    <location>
        <begin position="574"/>
        <end position="709"/>
    </location>
</feature>
<dbReference type="CDD" id="cd00088">
    <property type="entry name" value="HPT"/>
    <property type="match status" value="1"/>
</dbReference>
<evidence type="ECO:0000256" key="4">
    <source>
        <dbReference type="ARBA" id="ARBA00022500"/>
    </source>
</evidence>
<feature type="domain" description="Histidine kinase" evidence="13">
    <location>
        <begin position="358"/>
        <end position="572"/>
    </location>
</feature>
<dbReference type="Gene3D" id="1.20.120.160">
    <property type="entry name" value="HPT domain"/>
    <property type="match status" value="1"/>
</dbReference>
<dbReference type="GO" id="GO:0005737">
    <property type="term" value="C:cytoplasm"/>
    <property type="evidence" value="ECO:0007669"/>
    <property type="project" value="InterPro"/>
</dbReference>
<evidence type="ECO:0000256" key="6">
    <source>
        <dbReference type="ARBA" id="ARBA00022679"/>
    </source>
</evidence>
<evidence type="ECO:0000259" key="14">
    <source>
        <dbReference type="PROSITE" id="PS50851"/>
    </source>
</evidence>
<evidence type="ECO:0000256" key="10">
    <source>
        <dbReference type="ARBA" id="ARBA00023012"/>
    </source>
</evidence>
<accession>D8PFN7</accession>
<dbReference type="GO" id="GO:0005524">
    <property type="term" value="F:ATP binding"/>
    <property type="evidence" value="ECO:0007669"/>
    <property type="project" value="UniProtKB-KW"/>
</dbReference>
<evidence type="ECO:0000256" key="2">
    <source>
        <dbReference type="ARBA" id="ARBA00012438"/>
    </source>
</evidence>